<sequence>MEGRAEQGAPGSLQRGGGVMSAVAAARYVGKLVLAFFVMLLLGALDW</sequence>
<keyword evidence="1" id="KW-0812">Transmembrane</keyword>
<proteinExistence type="predicted"/>
<reference evidence="2 3" key="1">
    <citation type="submission" date="2019-03" db="EMBL/GenBank/DDBJ databases">
        <title>Genomic Encyclopedia of Type Strains, Phase IV (KMG-IV): sequencing the most valuable type-strain genomes for metagenomic binning, comparative biology and taxonomic classification.</title>
        <authorList>
            <person name="Goeker M."/>
        </authorList>
    </citation>
    <scope>NUCLEOTIDE SEQUENCE [LARGE SCALE GENOMIC DNA]</scope>
    <source>
        <strain evidence="2 3">DSM 45934</strain>
    </source>
</reference>
<dbReference type="AlphaFoldDB" id="A0A4R2IVZ2"/>
<name>A0A4R2IVZ2_9PSEU</name>
<protein>
    <submittedName>
        <fullName evidence="2">Uncharacterized protein</fullName>
    </submittedName>
</protein>
<dbReference type="Proteomes" id="UP000295680">
    <property type="component" value="Unassembled WGS sequence"/>
</dbReference>
<evidence type="ECO:0000256" key="1">
    <source>
        <dbReference type="SAM" id="Phobius"/>
    </source>
</evidence>
<evidence type="ECO:0000313" key="3">
    <source>
        <dbReference type="Proteomes" id="UP000295680"/>
    </source>
</evidence>
<evidence type="ECO:0000313" key="2">
    <source>
        <dbReference type="EMBL" id="TCO49903.1"/>
    </source>
</evidence>
<comment type="caution">
    <text evidence="2">The sequence shown here is derived from an EMBL/GenBank/DDBJ whole genome shotgun (WGS) entry which is preliminary data.</text>
</comment>
<accession>A0A4R2IVZ2</accession>
<keyword evidence="1" id="KW-1133">Transmembrane helix</keyword>
<dbReference type="EMBL" id="SLWS01000014">
    <property type="protein sequence ID" value="TCO49903.1"/>
    <property type="molecule type" value="Genomic_DNA"/>
</dbReference>
<gene>
    <name evidence="2" type="ORF">EV192_114273</name>
</gene>
<organism evidence="2 3">
    <name type="scientific">Actinocrispum wychmicini</name>
    <dbReference type="NCBI Taxonomy" id="1213861"/>
    <lineage>
        <taxon>Bacteria</taxon>
        <taxon>Bacillati</taxon>
        <taxon>Actinomycetota</taxon>
        <taxon>Actinomycetes</taxon>
        <taxon>Pseudonocardiales</taxon>
        <taxon>Pseudonocardiaceae</taxon>
        <taxon>Actinocrispum</taxon>
    </lineage>
</organism>
<feature type="transmembrane region" description="Helical" evidence="1">
    <location>
        <begin position="28"/>
        <end position="45"/>
    </location>
</feature>
<keyword evidence="1" id="KW-0472">Membrane</keyword>
<keyword evidence="3" id="KW-1185">Reference proteome</keyword>